<feature type="non-terminal residue" evidence="1">
    <location>
        <position position="1"/>
    </location>
</feature>
<proteinExistence type="predicted"/>
<evidence type="ECO:0000313" key="2">
    <source>
        <dbReference type="Proteomes" id="UP000685013"/>
    </source>
</evidence>
<keyword evidence="2" id="KW-1185">Reference proteome</keyword>
<dbReference type="PANTHER" id="PTHR33384:SF1">
    <property type="entry name" value="EXPRESSED PROTEIN"/>
    <property type="match status" value="1"/>
</dbReference>
<reference evidence="1 2" key="1">
    <citation type="journal article" date="2021" name="Hortic Res">
        <title>The domestication of Cucurbita argyrosperma as revealed by the genome of its wild relative.</title>
        <authorList>
            <person name="Barrera-Redondo J."/>
            <person name="Sanchez-de la Vega G."/>
            <person name="Aguirre-Liguori J.A."/>
            <person name="Castellanos-Morales G."/>
            <person name="Gutierrez-Guerrero Y.T."/>
            <person name="Aguirre-Dugua X."/>
            <person name="Aguirre-Planter E."/>
            <person name="Tenaillon M.I."/>
            <person name="Lira-Saade R."/>
            <person name="Eguiarte L.E."/>
        </authorList>
    </citation>
    <scope>NUCLEOTIDE SEQUENCE [LARGE SCALE GENOMIC DNA]</scope>
    <source>
        <strain evidence="1">JBR-2021</strain>
    </source>
</reference>
<gene>
    <name evidence="1" type="ORF">SDJN03_06519</name>
</gene>
<organism evidence="1 2">
    <name type="scientific">Cucurbita argyrosperma subsp. sororia</name>
    <dbReference type="NCBI Taxonomy" id="37648"/>
    <lineage>
        <taxon>Eukaryota</taxon>
        <taxon>Viridiplantae</taxon>
        <taxon>Streptophyta</taxon>
        <taxon>Embryophyta</taxon>
        <taxon>Tracheophyta</taxon>
        <taxon>Spermatophyta</taxon>
        <taxon>Magnoliopsida</taxon>
        <taxon>eudicotyledons</taxon>
        <taxon>Gunneridae</taxon>
        <taxon>Pentapetalae</taxon>
        <taxon>rosids</taxon>
        <taxon>fabids</taxon>
        <taxon>Cucurbitales</taxon>
        <taxon>Cucurbitaceae</taxon>
        <taxon>Cucurbiteae</taxon>
        <taxon>Cucurbita</taxon>
    </lineage>
</organism>
<sequence>MNHCAILSNAFSSHEEMRAPVPGPISDLRDQLVCPKPRRLSNPKVTVIGHADSSLRWNLSHQVEQIDMATGPDLLDFLLTRGGCSVDQSFTQLASSPPFLCGSPPSRVANPLIQDARFGDEKFIPFAPIASPSGQLSPSTASRKGGRVRASFGNKPTVRIEGFDCRDRDRQNCSIPAFAIKVVMTLSIKCRFLLIKLDGIPKVERWFLGLPKGLLTYLISPTMHRCVISRDAETHGCKDKEGVADLQLWLWPPRQEDE</sequence>
<accession>A0AAV6NQS3</accession>
<name>A0AAV6NQS3_9ROSI</name>
<comment type="caution">
    <text evidence="1">The sequence shown here is derived from an EMBL/GenBank/DDBJ whole genome shotgun (WGS) entry which is preliminary data.</text>
</comment>
<protein>
    <submittedName>
        <fullName evidence="1">Uncharacterized protein</fullName>
    </submittedName>
</protein>
<dbReference type="Proteomes" id="UP000685013">
    <property type="component" value="Chromosome 4"/>
</dbReference>
<dbReference type="PANTHER" id="PTHR33384">
    <property type="entry name" value="EXPRESSED PROTEIN"/>
    <property type="match status" value="1"/>
</dbReference>
<evidence type="ECO:0000313" key="1">
    <source>
        <dbReference type="EMBL" id="KAG6601286.1"/>
    </source>
</evidence>
<dbReference type="AlphaFoldDB" id="A0AAV6NQS3"/>
<dbReference type="EMBL" id="JAGKQH010000004">
    <property type="protein sequence ID" value="KAG6601286.1"/>
    <property type="molecule type" value="Genomic_DNA"/>
</dbReference>